<evidence type="ECO:0000256" key="4">
    <source>
        <dbReference type="ARBA" id="ARBA00005432"/>
    </source>
</evidence>
<dbReference type="PANTHER" id="PTHR10291">
    <property type="entry name" value="DEHYDRODOLICHYL DIPHOSPHATE SYNTHASE FAMILY MEMBER"/>
    <property type="match status" value="1"/>
</dbReference>
<dbReference type="GO" id="GO:1904423">
    <property type="term" value="C:dehydrodolichyl diphosphate synthase complex"/>
    <property type="evidence" value="ECO:0007669"/>
    <property type="project" value="TreeGrafter"/>
</dbReference>
<evidence type="ECO:0000256" key="12">
    <source>
        <dbReference type="RuleBase" id="RU363018"/>
    </source>
</evidence>
<dbReference type="GO" id="GO:0005789">
    <property type="term" value="C:endoplasmic reticulum membrane"/>
    <property type="evidence" value="ECO:0007669"/>
    <property type="project" value="UniProtKB-SubCell"/>
</dbReference>
<dbReference type="PANTHER" id="PTHR10291:SF43">
    <property type="entry name" value="DEHYDRODOLICHYL DIPHOSPHATE SYNTHASE COMPLEX SUBUNIT DHDDS"/>
    <property type="match status" value="1"/>
</dbReference>
<evidence type="ECO:0000256" key="7">
    <source>
        <dbReference type="ARBA" id="ARBA00022842"/>
    </source>
</evidence>
<dbReference type="HAMAP" id="MF_01139">
    <property type="entry name" value="ISPT"/>
    <property type="match status" value="1"/>
</dbReference>
<accession>A0A8W8J3M2</accession>
<dbReference type="OrthoDB" id="4173905at2759"/>
<dbReference type="GO" id="GO:0016094">
    <property type="term" value="P:polyprenol biosynthetic process"/>
    <property type="evidence" value="ECO:0007669"/>
    <property type="project" value="TreeGrafter"/>
</dbReference>
<dbReference type="Proteomes" id="UP000005408">
    <property type="component" value="Unassembled WGS sequence"/>
</dbReference>
<comment type="catalytic activity">
    <reaction evidence="9">
        <text>n isopentenyl diphosphate + (2E,6E)-farnesyl diphosphate = a di-trans,poly-cis-polyprenyl diphosphate + n diphosphate</text>
        <dbReference type="Rhea" id="RHEA:53008"/>
        <dbReference type="Rhea" id="RHEA-COMP:19494"/>
        <dbReference type="ChEBI" id="CHEBI:33019"/>
        <dbReference type="ChEBI" id="CHEBI:128769"/>
        <dbReference type="ChEBI" id="CHEBI:136960"/>
        <dbReference type="ChEBI" id="CHEBI:175763"/>
        <dbReference type="EC" id="2.5.1.87"/>
    </reaction>
</comment>
<dbReference type="PROSITE" id="PS01066">
    <property type="entry name" value="UPP_SYNTHASE"/>
    <property type="match status" value="1"/>
</dbReference>
<evidence type="ECO:0000256" key="5">
    <source>
        <dbReference type="ARBA" id="ARBA00022679"/>
    </source>
</evidence>
<dbReference type="EC" id="2.5.1.-" evidence="12"/>
<reference evidence="13" key="1">
    <citation type="submission" date="2022-08" db="UniProtKB">
        <authorList>
            <consortium name="EnsemblMetazoa"/>
        </authorList>
    </citation>
    <scope>IDENTIFICATION</scope>
    <source>
        <strain evidence="13">05x7-T-G4-1.051#20</strain>
    </source>
</reference>
<comment type="function">
    <text evidence="10">With NUS1, forms the dehydrodolichyl diphosphate synthase (DDS) complex, an essential component of the dolichol monophosphate (Dol-P) biosynthetic machinery. Adds multiple copies of isopentenyl pyrophosphate (IPP) to farnesyl pyrophosphate (FPP) to produce dehydrodolichyl diphosphate (Dedol-PP), a precursor of dolichol which is utilized as a sugar carrier in protein glycosylation in the endoplasmic reticulum (ER).</text>
</comment>
<comment type="similarity">
    <text evidence="4 12">Belongs to the UPP synthase family.</text>
</comment>
<evidence type="ECO:0000313" key="13">
    <source>
        <dbReference type="EnsemblMetazoa" id="G17103.4:cds"/>
    </source>
</evidence>
<comment type="pathway">
    <text evidence="3">Protein modification; protein glycosylation.</text>
</comment>
<dbReference type="EnsemblMetazoa" id="G17103.3">
    <property type="protein sequence ID" value="G17103.3:cds"/>
    <property type="gene ID" value="G17103"/>
</dbReference>
<dbReference type="InterPro" id="IPR001441">
    <property type="entry name" value="UPP_synth-like"/>
</dbReference>
<keyword evidence="7" id="KW-0460">Magnesium</keyword>
<name>A0A8W8J3M2_MAGGI</name>
<dbReference type="FunFam" id="3.40.1180.10:FF:000002">
    <property type="entry name" value="Alkyl transferase"/>
    <property type="match status" value="1"/>
</dbReference>
<dbReference type="CDD" id="cd00475">
    <property type="entry name" value="Cis_IPPS"/>
    <property type="match status" value="1"/>
</dbReference>
<evidence type="ECO:0000256" key="9">
    <source>
        <dbReference type="ARBA" id="ARBA00047353"/>
    </source>
</evidence>
<dbReference type="EnsemblMetazoa" id="G17103.2">
    <property type="protein sequence ID" value="G17103.2:cds"/>
    <property type="gene ID" value="G17103"/>
</dbReference>
<evidence type="ECO:0000256" key="6">
    <source>
        <dbReference type="ARBA" id="ARBA00022824"/>
    </source>
</evidence>
<organism evidence="13 14">
    <name type="scientific">Magallana gigas</name>
    <name type="common">Pacific oyster</name>
    <name type="synonym">Crassostrea gigas</name>
    <dbReference type="NCBI Taxonomy" id="29159"/>
    <lineage>
        <taxon>Eukaryota</taxon>
        <taxon>Metazoa</taxon>
        <taxon>Spiralia</taxon>
        <taxon>Lophotrochozoa</taxon>
        <taxon>Mollusca</taxon>
        <taxon>Bivalvia</taxon>
        <taxon>Autobranchia</taxon>
        <taxon>Pteriomorphia</taxon>
        <taxon>Ostreida</taxon>
        <taxon>Ostreoidea</taxon>
        <taxon>Ostreidae</taxon>
        <taxon>Magallana</taxon>
    </lineage>
</organism>
<dbReference type="OMA" id="FDRRDLW"/>
<dbReference type="InterPro" id="IPR036424">
    <property type="entry name" value="UPP_synth-like_sf"/>
</dbReference>
<keyword evidence="14" id="KW-1185">Reference proteome</keyword>
<dbReference type="Gene3D" id="3.40.1180.10">
    <property type="entry name" value="Decaprenyl diphosphate synthase-like"/>
    <property type="match status" value="1"/>
</dbReference>
<evidence type="ECO:0000256" key="8">
    <source>
        <dbReference type="ARBA" id="ARBA00023136"/>
    </source>
</evidence>
<dbReference type="SUPFAM" id="SSF64005">
    <property type="entry name" value="Undecaprenyl diphosphate synthase"/>
    <property type="match status" value="1"/>
</dbReference>
<keyword evidence="8" id="KW-0472">Membrane</keyword>
<comment type="subcellular location">
    <subcellularLocation>
        <location evidence="2">Endoplasmic reticulum membrane</location>
        <topology evidence="2">Peripheral membrane protein</topology>
    </subcellularLocation>
</comment>
<dbReference type="NCBIfam" id="TIGR00055">
    <property type="entry name" value="uppS"/>
    <property type="match status" value="1"/>
</dbReference>
<dbReference type="InterPro" id="IPR018520">
    <property type="entry name" value="UPP_synth-like_CS"/>
</dbReference>
<evidence type="ECO:0000313" key="14">
    <source>
        <dbReference type="Proteomes" id="UP000005408"/>
    </source>
</evidence>
<dbReference type="EnsemblMetazoa" id="G17103.4">
    <property type="protein sequence ID" value="G17103.4:cds"/>
    <property type="gene ID" value="G17103"/>
</dbReference>
<sequence>MSWFPQKKTGQSWVHRVCQKILKSGPIPKHVAFIMDGNRRFAVKNHMERAEGHFKGFDKLAETLEWCLDIGITEVTVYAFSIENFKRSKEEVDCLMELARQKFTRLMQEKELIQKHEVCVRVLGNLNLLPLDVQEVIAECVHFSKDNKRAVLNVCFAYTSRDEICAAMRELAEGVQLGLIRDSDVSEELMEKCLYTSQSPHPDLLIRTSGEVRLSDFLLWQTSYSCLSFVDVLWPEFSIWHLYGAVLHYQRNYPSIKSAIDSDMADRIRRQREQDYECVISTCDSSDQSTSSLSSRVHQYTLDREARIKQFLHHVNSKRLHYFQELVNRKKTVGV</sequence>
<dbReference type="Pfam" id="PF01255">
    <property type="entry name" value="Prenyltransf"/>
    <property type="match status" value="1"/>
</dbReference>
<dbReference type="GO" id="GO:0045547">
    <property type="term" value="F:ditrans,polycis-polyprenyl diphosphate synthase [(2E,6E)-farnesyl diphosphate specific] activity"/>
    <property type="evidence" value="ECO:0007669"/>
    <property type="project" value="UniProtKB-EC"/>
</dbReference>
<evidence type="ECO:0000256" key="11">
    <source>
        <dbReference type="ARBA" id="ARBA00064670"/>
    </source>
</evidence>
<proteinExistence type="inferred from homology"/>
<evidence type="ECO:0000256" key="10">
    <source>
        <dbReference type="ARBA" id="ARBA00058504"/>
    </source>
</evidence>
<comment type="cofactor">
    <cofactor evidence="1">
        <name>Mg(2+)</name>
        <dbReference type="ChEBI" id="CHEBI:18420"/>
    </cofactor>
</comment>
<evidence type="ECO:0000256" key="3">
    <source>
        <dbReference type="ARBA" id="ARBA00004922"/>
    </source>
</evidence>
<dbReference type="EnsemblMetazoa" id="G17103.1">
    <property type="protein sequence ID" value="G17103.1:cds"/>
    <property type="gene ID" value="G17103"/>
</dbReference>
<evidence type="ECO:0000256" key="2">
    <source>
        <dbReference type="ARBA" id="ARBA00004406"/>
    </source>
</evidence>
<keyword evidence="5 12" id="KW-0808">Transferase</keyword>
<evidence type="ECO:0000256" key="1">
    <source>
        <dbReference type="ARBA" id="ARBA00001946"/>
    </source>
</evidence>
<keyword evidence="6" id="KW-0256">Endoplasmic reticulum</keyword>
<comment type="subunit">
    <text evidence="11">Forms an active dehydrodolichyl diphosphate synthase complex with NUS1.</text>
</comment>
<dbReference type="AlphaFoldDB" id="A0A8W8J3M2"/>
<protein>
    <recommendedName>
        <fullName evidence="12">Alkyl transferase</fullName>
        <ecNumber evidence="12">2.5.1.-</ecNumber>
    </recommendedName>
</protein>